<protein>
    <submittedName>
        <fullName evidence="5">Metalloregulator ArsR/SmtB family transcription factor</fullName>
    </submittedName>
</protein>
<proteinExistence type="predicted"/>
<evidence type="ECO:0000256" key="3">
    <source>
        <dbReference type="ARBA" id="ARBA00023163"/>
    </source>
</evidence>
<dbReference type="InterPro" id="IPR036388">
    <property type="entry name" value="WH-like_DNA-bd_sf"/>
</dbReference>
<dbReference type="PRINTS" id="PR00778">
    <property type="entry name" value="HTHARSR"/>
</dbReference>
<reference evidence="6" key="1">
    <citation type="journal article" date="2019" name="Int. J. Syst. Evol. Microbiol.">
        <title>The Global Catalogue of Microorganisms (GCM) 10K type strain sequencing project: providing services to taxonomists for standard genome sequencing and annotation.</title>
        <authorList>
            <consortium name="The Broad Institute Genomics Platform"/>
            <consortium name="The Broad Institute Genome Sequencing Center for Infectious Disease"/>
            <person name="Wu L."/>
            <person name="Ma J."/>
        </authorList>
    </citation>
    <scope>NUCLEOTIDE SEQUENCE [LARGE SCALE GENOMIC DNA]</scope>
    <source>
        <strain evidence="6">KACC 14249</strain>
    </source>
</reference>
<keyword evidence="3" id="KW-0804">Transcription</keyword>
<dbReference type="Gene3D" id="1.10.10.10">
    <property type="entry name" value="Winged helix-like DNA-binding domain superfamily/Winged helix DNA-binding domain"/>
    <property type="match status" value="1"/>
</dbReference>
<dbReference type="PROSITE" id="PS00846">
    <property type="entry name" value="HTH_ARSR_1"/>
    <property type="match status" value="1"/>
</dbReference>
<accession>A0ABW1JF15</accession>
<dbReference type="PROSITE" id="PS50987">
    <property type="entry name" value="HTH_ARSR_2"/>
    <property type="match status" value="1"/>
</dbReference>
<dbReference type="EMBL" id="JBHSRD010000003">
    <property type="protein sequence ID" value="MFC6007525.1"/>
    <property type="molecule type" value="Genomic_DNA"/>
</dbReference>
<dbReference type="CDD" id="cd00090">
    <property type="entry name" value="HTH_ARSR"/>
    <property type="match status" value="1"/>
</dbReference>
<keyword evidence="2" id="KW-0238">DNA-binding</keyword>
<evidence type="ECO:0000256" key="1">
    <source>
        <dbReference type="ARBA" id="ARBA00023015"/>
    </source>
</evidence>
<gene>
    <name evidence="5" type="ORF">ACFQDO_10330</name>
</gene>
<dbReference type="RefSeq" id="WP_345716390.1">
    <property type="nucleotide sequence ID" value="NZ_BAABFP010000004.1"/>
</dbReference>
<dbReference type="PANTHER" id="PTHR33154:SF18">
    <property type="entry name" value="ARSENICAL RESISTANCE OPERON REPRESSOR"/>
    <property type="match status" value="1"/>
</dbReference>
<dbReference type="SUPFAM" id="SSF46785">
    <property type="entry name" value="Winged helix' DNA-binding domain"/>
    <property type="match status" value="1"/>
</dbReference>
<dbReference type="InterPro" id="IPR011991">
    <property type="entry name" value="ArsR-like_HTH"/>
</dbReference>
<name>A0ABW1JF15_9ACTN</name>
<dbReference type="InterPro" id="IPR001845">
    <property type="entry name" value="HTH_ArsR_DNA-bd_dom"/>
</dbReference>
<dbReference type="InterPro" id="IPR036390">
    <property type="entry name" value="WH_DNA-bd_sf"/>
</dbReference>
<evidence type="ECO:0000313" key="6">
    <source>
        <dbReference type="Proteomes" id="UP001596189"/>
    </source>
</evidence>
<evidence type="ECO:0000259" key="4">
    <source>
        <dbReference type="PROSITE" id="PS50987"/>
    </source>
</evidence>
<sequence>MPKTLPLLVDTSPICCEPLGATPTLTADDAVALAVRLKALADPTRLQLVAFLLGAPNWEACTCDLAPVVGLSEATVSHHLRKLLEAGLCTKRRDGMNVWYRLVPESLYAISQMLDPHCC</sequence>
<organism evidence="5 6">
    <name type="scientific">Angustibacter luteus</name>
    <dbReference type="NCBI Taxonomy" id="658456"/>
    <lineage>
        <taxon>Bacteria</taxon>
        <taxon>Bacillati</taxon>
        <taxon>Actinomycetota</taxon>
        <taxon>Actinomycetes</taxon>
        <taxon>Kineosporiales</taxon>
        <taxon>Kineosporiaceae</taxon>
    </lineage>
</organism>
<dbReference type="InterPro" id="IPR018334">
    <property type="entry name" value="ArsR_HTH"/>
</dbReference>
<dbReference type="PANTHER" id="PTHR33154">
    <property type="entry name" value="TRANSCRIPTIONAL REGULATOR, ARSR FAMILY"/>
    <property type="match status" value="1"/>
</dbReference>
<keyword evidence="6" id="KW-1185">Reference proteome</keyword>
<feature type="domain" description="HTH arsR-type" evidence="4">
    <location>
        <begin position="25"/>
        <end position="119"/>
    </location>
</feature>
<dbReference type="NCBIfam" id="NF033788">
    <property type="entry name" value="HTH_metalloreg"/>
    <property type="match status" value="1"/>
</dbReference>
<evidence type="ECO:0000313" key="5">
    <source>
        <dbReference type="EMBL" id="MFC6007525.1"/>
    </source>
</evidence>
<dbReference type="Pfam" id="PF01022">
    <property type="entry name" value="HTH_5"/>
    <property type="match status" value="1"/>
</dbReference>
<evidence type="ECO:0000256" key="2">
    <source>
        <dbReference type="ARBA" id="ARBA00023125"/>
    </source>
</evidence>
<dbReference type="InterPro" id="IPR051081">
    <property type="entry name" value="HTH_MetalResp_TranReg"/>
</dbReference>
<dbReference type="SMART" id="SM00418">
    <property type="entry name" value="HTH_ARSR"/>
    <property type="match status" value="1"/>
</dbReference>
<keyword evidence="1" id="KW-0805">Transcription regulation</keyword>
<comment type="caution">
    <text evidence="5">The sequence shown here is derived from an EMBL/GenBank/DDBJ whole genome shotgun (WGS) entry which is preliminary data.</text>
</comment>
<dbReference type="Proteomes" id="UP001596189">
    <property type="component" value="Unassembled WGS sequence"/>
</dbReference>